<dbReference type="InParanoid" id="F4SBN0"/>
<dbReference type="PANTHER" id="PTHR22806">
    <property type="entry name" value="NUCLEOPORIN NUP37 P37 -RELATED"/>
    <property type="match status" value="1"/>
</dbReference>
<keyword evidence="5" id="KW-1185">Reference proteome</keyword>
<dbReference type="GeneID" id="18933366"/>
<dbReference type="PROSITE" id="PS00678">
    <property type="entry name" value="WD_REPEATS_1"/>
    <property type="match status" value="1"/>
</dbReference>
<organism evidence="5">
    <name type="scientific">Melampsora larici-populina (strain 98AG31 / pathotype 3-4-7)</name>
    <name type="common">Poplar leaf rust fungus</name>
    <dbReference type="NCBI Taxonomy" id="747676"/>
    <lineage>
        <taxon>Eukaryota</taxon>
        <taxon>Fungi</taxon>
        <taxon>Dikarya</taxon>
        <taxon>Basidiomycota</taxon>
        <taxon>Pucciniomycotina</taxon>
        <taxon>Pucciniomycetes</taxon>
        <taxon>Pucciniales</taxon>
        <taxon>Melampsoraceae</taxon>
        <taxon>Melampsora</taxon>
    </lineage>
</organism>
<feature type="repeat" description="WD" evidence="3">
    <location>
        <begin position="120"/>
        <end position="158"/>
    </location>
</feature>
<keyword evidence="1 3" id="KW-0853">WD repeat</keyword>
<dbReference type="InterPro" id="IPR037626">
    <property type="entry name" value="NUP37"/>
</dbReference>
<dbReference type="Proteomes" id="UP000001072">
    <property type="component" value="Unassembled WGS sequence"/>
</dbReference>
<dbReference type="InterPro" id="IPR036322">
    <property type="entry name" value="WD40_repeat_dom_sf"/>
</dbReference>
<dbReference type="InterPro" id="IPR019775">
    <property type="entry name" value="WD40_repeat_CS"/>
</dbReference>
<evidence type="ECO:0000256" key="1">
    <source>
        <dbReference type="ARBA" id="ARBA00022574"/>
    </source>
</evidence>
<sequence>MSDILIGKENFGIEEVYKIKFSNTIHNLLAVGTTNTLQILRVKEDYSSTVIEVFRIGNRIQHIAWGPCSSITTEDNVEILKYELLIACEDQSLRLIKSQSNPRNHQTKSKTSIKVFGQGYTGHSGRITSIAWCSVSGYSNIIASSGSDNCILIWNIETNPSGTGEEEEDTHHIPSPTLLGPLRFTPISISFHPNSSSRLMVYDLTGTIKIIDWTKPNQPILLSLIEPRSLIRKLNSTHLFSQRFGMAEWKLDEVDVFGAINGNRWSVWDLRSTKAGNPMATGETGSQDVIPDVFKWCPTNSRLFALSSSSPNSFTSGIGAIQIYFTSFPQSPRTVQLPDEIIQSRSRVHDIEWQPMISNHDVLAVAVGRQLLWIQVGKKDSTFSLT</sequence>
<dbReference type="AlphaFoldDB" id="F4SBN0"/>
<reference evidence="5" key="1">
    <citation type="journal article" date="2011" name="Proc. Natl. Acad. Sci. U.S.A.">
        <title>Obligate biotrophy features unraveled by the genomic analysis of rust fungi.</title>
        <authorList>
            <person name="Duplessis S."/>
            <person name="Cuomo C.A."/>
            <person name="Lin Y.-C."/>
            <person name="Aerts A."/>
            <person name="Tisserant E."/>
            <person name="Veneault-Fourrey C."/>
            <person name="Joly D.L."/>
            <person name="Hacquard S."/>
            <person name="Amselem J."/>
            <person name="Cantarel B.L."/>
            <person name="Chiu R."/>
            <person name="Coutinho P.M."/>
            <person name="Feau N."/>
            <person name="Field M."/>
            <person name="Frey P."/>
            <person name="Gelhaye E."/>
            <person name="Goldberg J."/>
            <person name="Grabherr M.G."/>
            <person name="Kodira C.D."/>
            <person name="Kohler A."/>
            <person name="Kuees U."/>
            <person name="Lindquist E.A."/>
            <person name="Lucas S.M."/>
            <person name="Mago R."/>
            <person name="Mauceli E."/>
            <person name="Morin E."/>
            <person name="Murat C."/>
            <person name="Pangilinan J.L."/>
            <person name="Park R."/>
            <person name="Pearson M."/>
            <person name="Quesneville H."/>
            <person name="Rouhier N."/>
            <person name="Sakthikumar S."/>
            <person name="Salamov A.A."/>
            <person name="Schmutz J."/>
            <person name="Selles B."/>
            <person name="Shapiro H."/>
            <person name="Tanguay P."/>
            <person name="Tuskan G.A."/>
            <person name="Henrissat B."/>
            <person name="Van de Peer Y."/>
            <person name="Rouze P."/>
            <person name="Ellis J.G."/>
            <person name="Dodds P.N."/>
            <person name="Schein J.E."/>
            <person name="Zhong S."/>
            <person name="Hamelin R.C."/>
            <person name="Grigoriev I.V."/>
            <person name="Szabo L.J."/>
            <person name="Martin F."/>
        </authorList>
    </citation>
    <scope>NUCLEOTIDE SEQUENCE [LARGE SCALE GENOMIC DNA]</scope>
    <source>
        <strain evidence="5">98AG31 / pathotype 3-4-7</strain>
    </source>
</reference>
<dbReference type="PROSITE" id="PS50294">
    <property type="entry name" value="WD_REPEATS_REGION"/>
    <property type="match status" value="1"/>
</dbReference>
<dbReference type="FunCoup" id="F4SBN0">
    <property type="interactions" value="146"/>
</dbReference>
<dbReference type="STRING" id="747676.F4SBN0"/>
<proteinExistence type="predicted"/>
<dbReference type="PANTHER" id="PTHR22806:SF0">
    <property type="entry name" value="NUCLEOPORIN NUP37"/>
    <property type="match status" value="1"/>
</dbReference>
<accession>F4SBN0</accession>
<evidence type="ECO:0000256" key="2">
    <source>
        <dbReference type="ARBA" id="ARBA00022737"/>
    </source>
</evidence>
<protein>
    <submittedName>
        <fullName evidence="4">Uncharacterized protein</fullName>
    </submittedName>
</protein>
<dbReference type="Gene3D" id="2.130.10.10">
    <property type="entry name" value="YVTN repeat-like/Quinoprotein amine dehydrogenase"/>
    <property type="match status" value="1"/>
</dbReference>
<dbReference type="EMBL" id="GL883192">
    <property type="protein sequence ID" value="EGF97946.1"/>
    <property type="molecule type" value="Genomic_DNA"/>
</dbReference>
<name>F4SBN0_MELLP</name>
<dbReference type="PROSITE" id="PS50082">
    <property type="entry name" value="WD_REPEATS_2"/>
    <property type="match status" value="1"/>
</dbReference>
<dbReference type="VEuPathDB" id="FungiDB:MELLADRAFT_84142"/>
<dbReference type="KEGG" id="mlr:MELLADRAFT_84142"/>
<keyword evidence="2" id="KW-0677">Repeat</keyword>
<dbReference type="OrthoDB" id="340259at2759"/>
<dbReference type="SMART" id="SM00320">
    <property type="entry name" value="WD40"/>
    <property type="match status" value="2"/>
</dbReference>
<evidence type="ECO:0000313" key="5">
    <source>
        <dbReference type="Proteomes" id="UP000001072"/>
    </source>
</evidence>
<evidence type="ECO:0000313" key="4">
    <source>
        <dbReference type="EMBL" id="EGF97946.1"/>
    </source>
</evidence>
<dbReference type="HOGENOM" id="CLU_057712_0_0_1"/>
<gene>
    <name evidence="4" type="ORF">MELLADRAFT_84142</name>
</gene>
<dbReference type="eggNOG" id="ENOG502SBA1">
    <property type="taxonomic scope" value="Eukaryota"/>
</dbReference>
<dbReference type="InterPro" id="IPR015943">
    <property type="entry name" value="WD40/YVTN_repeat-like_dom_sf"/>
</dbReference>
<dbReference type="InterPro" id="IPR001680">
    <property type="entry name" value="WD40_rpt"/>
</dbReference>
<evidence type="ECO:0000256" key="3">
    <source>
        <dbReference type="PROSITE-ProRule" id="PRU00221"/>
    </source>
</evidence>
<dbReference type="GO" id="GO:0031080">
    <property type="term" value="C:nuclear pore outer ring"/>
    <property type="evidence" value="ECO:0007669"/>
    <property type="project" value="InterPro"/>
</dbReference>
<dbReference type="RefSeq" id="XP_007418792.1">
    <property type="nucleotide sequence ID" value="XM_007418730.1"/>
</dbReference>
<dbReference type="SUPFAM" id="SSF50978">
    <property type="entry name" value="WD40 repeat-like"/>
    <property type="match status" value="1"/>
</dbReference>